<dbReference type="InterPro" id="IPR046015">
    <property type="entry name" value="DUF5972"/>
</dbReference>
<dbReference type="EMBL" id="BMRP01000029">
    <property type="protein sequence ID" value="GGU87056.1"/>
    <property type="molecule type" value="Genomic_DNA"/>
</dbReference>
<sequence length="80" mass="8847">MTEDWAGRRPLGYSRRLTLRHGAATPLSMAGDLRLNVPIEERKRVMTYERPTLAKAGSFRKVTGIGIKGPKDVLGGKNLL</sequence>
<keyword evidence="2" id="KW-1185">Reference proteome</keyword>
<comment type="caution">
    <text evidence="1">The sequence shown here is derived from an EMBL/GenBank/DDBJ whole genome shotgun (WGS) entry which is preliminary data.</text>
</comment>
<accession>A0ABQ2VI87</accession>
<name>A0ABQ2VI87_9ACTN</name>
<dbReference type="Pfam" id="PF19397">
    <property type="entry name" value="DUF5972"/>
    <property type="match status" value="1"/>
</dbReference>
<gene>
    <name evidence="1" type="ORF">GCM10010211_61500</name>
</gene>
<evidence type="ECO:0000313" key="1">
    <source>
        <dbReference type="EMBL" id="GGU87056.1"/>
    </source>
</evidence>
<proteinExistence type="predicted"/>
<evidence type="ECO:0000313" key="2">
    <source>
        <dbReference type="Proteomes" id="UP000654471"/>
    </source>
</evidence>
<protein>
    <submittedName>
        <fullName evidence="1">Uncharacterized protein</fullName>
    </submittedName>
</protein>
<reference evidence="2" key="1">
    <citation type="journal article" date="2019" name="Int. J. Syst. Evol. Microbiol.">
        <title>The Global Catalogue of Microorganisms (GCM) 10K type strain sequencing project: providing services to taxonomists for standard genome sequencing and annotation.</title>
        <authorList>
            <consortium name="The Broad Institute Genomics Platform"/>
            <consortium name="The Broad Institute Genome Sequencing Center for Infectious Disease"/>
            <person name="Wu L."/>
            <person name="Ma J."/>
        </authorList>
    </citation>
    <scope>NUCLEOTIDE SEQUENCE [LARGE SCALE GENOMIC DNA]</scope>
    <source>
        <strain evidence="2">JCM 3399</strain>
    </source>
</reference>
<organism evidence="1 2">
    <name type="scientific">Streptomyces albospinus</name>
    <dbReference type="NCBI Taxonomy" id="285515"/>
    <lineage>
        <taxon>Bacteria</taxon>
        <taxon>Bacillati</taxon>
        <taxon>Actinomycetota</taxon>
        <taxon>Actinomycetes</taxon>
        <taxon>Kitasatosporales</taxon>
        <taxon>Streptomycetaceae</taxon>
        <taxon>Streptomyces</taxon>
    </lineage>
</organism>
<dbReference type="NCBIfam" id="NF033521">
    <property type="entry name" value="lasso_leader_L3"/>
    <property type="match status" value="1"/>
</dbReference>
<dbReference type="Proteomes" id="UP000654471">
    <property type="component" value="Unassembled WGS sequence"/>
</dbReference>